<dbReference type="GO" id="GO:0005345">
    <property type="term" value="F:purine nucleobase transmembrane transporter activity"/>
    <property type="evidence" value="ECO:0007669"/>
    <property type="project" value="TreeGrafter"/>
</dbReference>
<feature type="compositionally biased region" description="Basic and acidic residues" evidence="7">
    <location>
        <begin position="16"/>
        <end position="26"/>
    </location>
</feature>
<name>A0AAX4PJ87_9CHLO</name>
<proteinExistence type="inferred from homology"/>
<dbReference type="Proteomes" id="UP001472866">
    <property type="component" value="Chromosome 13"/>
</dbReference>
<feature type="transmembrane region" description="Helical" evidence="8">
    <location>
        <begin position="469"/>
        <end position="496"/>
    </location>
</feature>
<organism evidence="9 10">
    <name type="scientific">Chloropicon roscoffensis</name>
    <dbReference type="NCBI Taxonomy" id="1461544"/>
    <lineage>
        <taxon>Eukaryota</taxon>
        <taxon>Viridiplantae</taxon>
        <taxon>Chlorophyta</taxon>
        <taxon>Chloropicophyceae</taxon>
        <taxon>Chloropicales</taxon>
        <taxon>Chloropicaceae</taxon>
        <taxon>Chloropicon</taxon>
    </lineage>
</organism>
<feature type="transmembrane region" description="Helical" evidence="8">
    <location>
        <begin position="405"/>
        <end position="425"/>
    </location>
</feature>
<feature type="transmembrane region" description="Helical" evidence="8">
    <location>
        <begin position="370"/>
        <end position="393"/>
    </location>
</feature>
<gene>
    <name evidence="9" type="ORF">HKI87_13g75200</name>
</gene>
<protein>
    <submittedName>
        <fullName evidence="9">AzgA purine transporter</fullName>
    </submittedName>
</protein>
<dbReference type="PANTHER" id="PTHR43337">
    <property type="entry name" value="XANTHINE/URACIL PERMEASE C887.17-RELATED"/>
    <property type="match status" value="1"/>
</dbReference>
<keyword evidence="6 8" id="KW-0472">Membrane</keyword>
<feature type="transmembrane region" description="Helical" evidence="8">
    <location>
        <begin position="70"/>
        <end position="91"/>
    </location>
</feature>
<feature type="transmembrane region" description="Helical" evidence="8">
    <location>
        <begin position="179"/>
        <end position="207"/>
    </location>
</feature>
<reference evidence="9 10" key="1">
    <citation type="submission" date="2024-03" db="EMBL/GenBank/DDBJ databases">
        <title>Complete genome sequence of the green alga Chloropicon roscoffensis RCC1871.</title>
        <authorList>
            <person name="Lemieux C."/>
            <person name="Pombert J.-F."/>
            <person name="Otis C."/>
            <person name="Turmel M."/>
        </authorList>
    </citation>
    <scope>NUCLEOTIDE SEQUENCE [LARGE SCALE GENOMIC DNA]</scope>
    <source>
        <strain evidence="9 10">RCC1871</strain>
    </source>
</reference>
<keyword evidence="3" id="KW-0813">Transport</keyword>
<evidence type="ECO:0000256" key="1">
    <source>
        <dbReference type="ARBA" id="ARBA00004127"/>
    </source>
</evidence>
<dbReference type="AlphaFoldDB" id="A0AAX4PJ87"/>
<dbReference type="Pfam" id="PF00860">
    <property type="entry name" value="Xan_ur_permease"/>
    <property type="match status" value="1"/>
</dbReference>
<dbReference type="GO" id="GO:0005886">
    <property type="term" value="C:plasma membrane"/>
    <property type="evidence" value="ECO:0007669"/>
    <property type="project" value="TreeGrafter"/>
</dbReference>
<dbReference type="InterPro" id="IPR006043">
    <property type="entry name" value="NCS2"/>
</dbReference>
<dbReference type="PANTHER" id="PTHR43337:SF1">
    <property type="entry name" value="XANTHINE_URACIL PERMEASE C887.17-RELATED"/>
    <property type="match status" value="1"/>
</dbReference>
<evidence type="ECO:0000256" key="3">
    <source>
        <dbReference type="ARBA" id="ARBA00022448"/>
    </source>
</evidence>
<evidence type="ECO:0000256" key="6">
    <source>
        <dbReference type="ARBA" id="ARBA00023136"/>
    </source>
</evidence>
<dbReference type="EMBL" id="CP151513">
    <property type="protein sequence ID" value="WZN65957.1"/>
    <property type="molecule type" value="Genomic_DNA"/>
</dbReference>
<feature type="region of interest" description="Disordered" evidence="7">
    <location>
        <begin position="1"/>
        <end position="26"/>
    </location>
</feature>
<feature type="transmembrane region" description="Helical" evidence="8">
    <location>
        <begin position="98"/>
        <end position="119"/>
    </location>
</feature>
<feature type="transmembrane region" description="Helical" evidence="8">
    <location>
        <begin position="432"/>
        <end position="449"/>
    </location>
</feature>
<evidence type="ECO:0000256" key="2">
    <source>
        <dbReference type="ARBA" id="ARBA00005697"/>
    </source>
</evidence>
<evidence type="ECO:0000256" key="4">
    <source>
        <dbReference type="ARBA" id="ARBA00022692"/>
    </source>
</evidence>
<comment type="subcellular location">
    <subcellularLocation>
        <location evidence="1">Endomembrane system</location>
        <topology evidence="1">Multi-pass membrane protein</topology>
    </subcellularLocation>
</comment>
<evidence type="ECO:0000256" key="8">
    <source>
        <dbReference type="SAM" id="Phobius"/>
    </source>
</evidence>
<evidence type="ECO:0000256" key="7">
    <source>
        <dbReference type="SAM" id="MobiDB-lite"/>
    </source>
</evidence>
<feature type="transmembrane region" description="Helical" evidence="8">
    <location>
        <begin position="148"/>
        <end position="167"/>
    </location>
</feature>
<evidence type="ECO:0000313" key="9">
    <source>
        <dbReference type="EMBL" id="WZN65957.1"/>
    </source>
</evidence>
<feature type="transmembrane region" description="Helical" evidence="8">
    <location>
        <begin position="327"/>
        <end position="349"/>
    </location>
</feature>
<sequence length="523" mass="56324">METDREAATAMEPMEEETKTEHTERSSGWRAWVWENTGVAYDVAHLNRADPFFVKRSGVTWWTEIRAGTVTFLTMSFILPVNALIMSIAIGEEHKDDLVVATAVVSAVSSALMGLLANYPFGLAPGMGMNAYFVFTVVLQKQVEWQDALTAVFFSGWLFLITTILGLRRFVLSCIPRGVQLALSAGIGLFLAFIGAQPGGGMGIIVGDPVTLVRLNEPLTVEGNYDASKMWLSVVVLILTATMLALKVPGAPLVGIVFGTLIAWAECWARGPSASALDYPFGECADVSQTGLNGTECFCYAPERVAAIPKIDTAGAFAFDFIQKKEFWVAVITFYFNDMIGCAGTLIAVTRKAGIVDAQGRIPKGRTNMAFLVDSVGTIIGSCLGTSTVTTYVESASGIVDGGRTGVVALVVGIWFALAVPFAPVISQIPDLATGPILVIVGASMLTTIEGFDWGSSNIEEALPAFITLMLIPLTFNIAYGIIAGTFFWIIIQILLMPVRLVKKEDPFVKFKELFCVFPRVGV</sequence>
<keyword evidence="5 8" id="KW-1133">Transmembrane helix</keyword>
<evidence type="ECO:0000256" key="5">
    <source>
        <dbReference type="ARBA" id="ARBA00022989"/>
    </source>
</evidence>
<dbReference type="InterPro" id="IPR045018">
    <property type="entry name" value="Azg-like"/>
</dbReference>
<evidence type="ECO:0000313" key="10">
    <source>
        <dbReference type="Proteomes" id="UP001472866"/>
    </source>
</evidence>
<feature type="transmembrane region" description="Helical" evidence="8">
    <location>
        <begin position="227"/>
        <end position="246"/>
    </location>
</feature>
<keyword evidence="10" id="KW-1185">Reference proteome</keyword>
<accession>A0AAX4PJ87</accession>
<dbReference type="GO" id="GO:0012505">
    <property type="term" value="C:endomembrane system"/>
    <property type="evidence" value="ECO:0007669"/>
    <property type="project" value="UniProtKB-SubCell"/>
</dbReference>
<keyword evidence="4 8" id="KW-0812">Transmembrane</keyword>
<comment type="similarity">
    <text evidence="2">Belongs to the nucleobase:cation symporter-2 (NCS2) (TC 2.A.40) family. Azg-like subfamily.</text>
</comment>